<dbReference type="InterPro" id="IPR025662">
    <property type="entry name" value="Sigma_54_int_dom_ATP-bd_1"/>
</dbReference>
<dbReference type="PANTHER" id="PTHR32071">
    <property type="entry name" value="TRANSCRIPTIONAL REGULATORY PROTEIN"/>
    <property type="match status" value="1"/>
</dbReference>
<dbReference type="InterPro" id="IPR058031">
    <property type="entry name" value="AAA_lid_NorR"/>
</dbReference>
<dbReference type="GO" id="GO:0005524">
    <property type="term" value="F:ATP binding"/>
    <property type="evidence" value="ECO:0007669"/>
    <property type="project" value="UniProtKB-KW"/>
</dbReference>
<proteinExistence type="predicted"/>
<dbReference type="InterPro" id="IPR002078">
    <property type="entry name" value="Sigma_54_int"/>
</dbReference>
<dbReference type="RefSeq" id="WP_108976752.1">
    <property type="nucleotide sequence ID" value="NZ_CP022188.1"/>
</dbReference>
<name>A0A2U8H7W4_9RHOO</name>
<dbReference type="GO" id="GO:0006355">
    <property type="term" value="P:regulation of DNA-templated transcription"/>
    <property type="evidence" value="ECO:0007669"/>
    <property type="project" value="InterPro"/>
</dbReference>
<organism evidence="7 8">
    <name type="scientific">Parazoarcus communis</name>
    <dbReference type="NCBI Taxonomy" id="41977"/>
    <lineage>
        <taxon>Bacteria</taxon>
        <taxon>Pseudomonadati</taxon>
        <taxon>Pseudomonadota</taxon>
        <taxon>Betaproteobacteria</taxon>
        <taxon>Rhodocyclales</taxon>
        <taxon>Zoogloeaceae</taxon>
        <taxon>Parazoarcus</taxon>
    </lineage>
</organism>
<keyword evidence="3" id="KW-0805">Transcription regulation</keyword>
<accession>A0A2U8H7W4</accession>
<dbReference type="OrthoDB" id="5496274at2"/>
<dbReference type="InterPro" id="IPR029016">
    <property type="entry name" value="GAF-like_dom_sf"/>
</dbReference>
<dbReference type="Pfam" id="PF14532">
    <property type="entry name" value="Sigma54_activ_2"/>
    <property type="match status" value="1"/>
</dbReference>
<dbReference type="AlphaFoldDB" id="A0A2U8H7W4"/>
<dbReference type="PROSITE" id="PS50045">
    <property type="entry name" value="SIGMA54_INTERACT_4"/>
    <property type="match status" value="1"/>
</dbReference>
<gene>
    <name evidence="7" type="ORF">CEW87_22025</name>
</gene>
<dbReference type="SUPFAM" id="SSF52540">
    <property type="entry name" value="P-loop containing nucleoside triphosphate hydrolases"/>
    <property type="match status" value="1"/>
</dbReference>
<dbReference type="Gene3D" id="1.10.8.60">
    <property type="match status" value="1"/>
</dbReference>
<evidence type="ECO:0000256" key="3">
    <source>
        <dbReference type="ARBA" id="ARBA00023015"/>
    </source>
</evidence>
<keyword evidence="4" id="KW-0238">DNA-binding</keyword>
<dbReference type="Proteomes" id="UP000244902">
    <property type="component" value="Chromosome"/>
</dbReference>
<dbReference type="Pfam" id="PF01590">
    <property type="entry name" value="GAF"/>
    <property type="match status" value="1"/>
</dbReference>
<dbReference type="Pfam" id="PF25601">
    <property type="entry name" value="AAA_lid_14"/>
    <property type="match status" value="1"/>
</dbReference>
<dbReference type="InterPro" id="IPR027417">
    <property type="entry name" value="P-loop_NTPase"/>
</dbReference>
<protein>
    <submittedName>
        <fullName evidence="7">Fis family transcriptional regulator</fullName>
    </submittedName>
</protein>
<dbReference type="InterPro" id="IPR003018">
    <property type="entry name" value="GAF"/>
</dbReference>
<keyword evidence="2" id="KW-0067">ATP-binding</keyword>
<dbReference type="EMBL" id="CP022188">
    <property type="protein sequence ID" value="AWI81793.1"/>
    <property type="molecule type" value="Genomic_DNA"/>
</dbReference>
<evidence type="ECO:0000256" key="5">
    <source>
        <dbReference type="ARBA" id="ARBA00023163"/>
    </source>
</evidence>
<evidence type="ECO:0000256" key="4">
    <source>
        <dbReference type="ARBA" id="ARBA00023125"/>
    </source>
</evidence>
<dbReference type="PANTHER" id="PTHR32071:SF77">
    <property type="entry name" value="TRANSCRIPTIONAL REGULATORY PROTEIN"/>
    <property type="match status" value="1"/>
</dbReference>
<reference evidence="7 8" key="1">
    <citation type="submission" date="2017-06" db="EMBL/GenBank/DDBJ databases">
        <title>Azoarcus sp. TSNA42 complete genome sequence.</title>
        <authorList>
            <person name="Woo J.-H."/>
            <person name="Kim H.-S."/>
        </authorList>
    </citation>
    <scope>NUCLEOTIDE SEQUENCE [LARGE SCALE GENOMIC DNA]</scope>
    <source>
        <strain evidence="7 8">TSNA42</strain>
    </source>
</reference>
<dbReference type="Gene3D" id="3.40.50.300">
    <property type="entry name" value="P-loop containing nucleotide triphosphate hydrolases"/>
    <property type="match status" value="1"/>
</dbReference>
<dbReference type="GO" id="GO:0003677">
    <property type="term" value="F:DNA binding"/>
    <property type="evidence" value="ECO:0007669"/>
    <property type="project" value="UniProtKB-KW"/>
</dbReference>
<evidence type="ECO:0000313" key="8">
    <source>
        <dbReference type="Proteomes" id="UP000244902"/>
    </source>
</evidence>
<dbReference type="Gene3D" id="3.30.450.40">
    <property type="match status" value="1"/>
</dbReference>
<keyword evidence="5" id="KW-0804">Transcription</keyword>
<evidence type="ECO:0000259" key="6">
    <source>
        <dbReference type="PROSITE" id="PS50045"/>
    </source>
</evidence>
<feature type="domain" description="Sigma-54 factor interaction" evidence="6">
    <location>
        <begin position="324"/>
        <end position="521"/>
    </location>
</feature>
<keyword evidence="1" id="KW-0547">Nucleotide-binding</keyword>
<evidence type="ECO:0000256" key="1">
    <source>
        <dbReference type="ARBA" id="ARBA00022741"/>
    </source>
</evidence>
<sequence>MNKASSSVALPPNLRASWLRSQAHGLQTDQPLPLDPLNRADLADRLESNARLVTFSQPVIENLLRQIDSRDATVLLTDDQGLILSANGDTGFLDRAARVALGPGAAWSEDAMGTNAIGTALATGDIIAVRGHEHFLERNRFLTCVAIPILAPTGGIAGILDISTDANANLSHSNALLRTTAEIIEHRLVESMDDGFLRVRFHNRPELLGSPLEAIAVFDEGGRVMACNRNARNLLRLHQEYPDASCEDCFAITWQRLLDWAALDQSLPFPLRARQGQTLAARVSLHHCPLNFSQSRASGKTATLGAGSPPAANADSVVAVARSTPSGDPRVIAATTQIRRWASGTGPVLIEGETGTGKHYLASALWHEHAPGTPLIQMDCRALASSADIGTDLAVAMQQASGGALYLSDIDTLPLAWQGTLFENAARLSPRLIATTRRNLDVLVDENRFNMSAFVASHGTEVHLPPLRRRSDFDSLVRGIVREECPDRPMYVCPDALALLRKHRWPGNLSELHNRLRLILALMGDEAGQLCPDDIPEELLEQIGD</sequence>
<evidence type="ECO:0000256" key="2">
    <source>
        <dbReference type="ARBA" id="ARBA00022840"/>
    </source>
</evidence>
<evidence type="ECO:0000313" key="7">
    <source>
        <dbReference type="EMBL" id="AWI81793.1"/>
    </source>
</evidence>
<dbReference type="PROSITE" id="PS00675">
    <property type="entry name" value="SIGMA54_INTERACT_1"/>
    <property type="match status" value="1"/>
</dbReference>